<feature type="signal peptide" evidence="1">
    <location>
        <begin position="1"/>
        <end position="22"/>
    </location>
</feature>
<keyword evidence="4" id="KW-1185">Reference proteome</keyword>
<dbReference type="Proteomes" id="UP000320593">
    <property type="component" value="Unassembled WGS sequence"/>
</dbReference>
<evidence type="ECO:0000256" key="1">
    <source>
        <dbReference type="SAM" id="SignalP"/>
    </source>
</evidence>
<evidence type="ECO:0000313" key="4">
    <source>
        <dbReference type="Proteomes" id="UP000320593"/>
    </source>
</evidence>
<dbReference type="FunFam" id="2.30.180.10:FF:000019">
    <property type="entry name" value="Cell surface lipoprotein"/>
    <property type="match status" value="1"/>
</dbReference>
<keyword evidence="1" id="KW-0732">Signal</keyword>
<dbReference type="Pfam" id="PF02469">
    <property type="entry name" value="Fasciclin"/>
    <property type="match status" value="1"/>
</dbReference>
<reference evidence="3 4" key="1">
    <citation type="submission" date="2019-07" db="EMBL/GenBank/DDBJ databases">
        <title>Genomic Encyclopedia of Archaeal and Bacterial Type Strains, Phase II (KMG-II): from individual species to whole genera.</title>
        <authorList>
            <person name="Goeker M."/>
        </authorList>
    </citation>
    <scope>NUCLEOTIDE SEQUENCE [LARGE SCALE GENOMIC DNA]</scope>
    <source>
        <strain evidence="3 4">ATCC BAA-252</strain>
    </source>
</reference>
<sequence>MKLLQKFLFAILLVVPLTAAKAAEKDIVDTAVGAGSFNTLVAAVQAAGLVDTLKGDGPFTVFAPTDEAFAKLPAGTVEDLLKPENKDQLVAILTYHVVPGKVMSSDIAGKTAEVETVQGGNINVDATDGVKINEANVVTADVEASNGVIHVIDTVILPKS</sequence>
<comment type="caution">
    <text evidence="3">The sequence shown here is derived from an EMBL/GenBank/DDBJ whole genome shotgun (WGS) entry which is preliminary data.</text>
</comment>
<dbReference type="InterPro" id="IPR050904">
    <property type="entry name" value="Adhesion/Biosynth-related"/>
</dbReference>
<accession>A0A562T2U4</accession>
<evidence type="ECO:0000313" key="3">
    <source>
        <dbReference type="EMBL" id="TWI87648.1"/>
    </source>
</evidence>
<protein>
    <submittedName>
        <fullName evidence="3">Putative surface protein with fasciclin (FAS1) repeats</fullName>
    </submittedName>
</protein>
<feature type="chain" id="PRO_5021803392" evidence="1">
    <location>
        <begin position="23"/>
        <end position="160"/>
    </location>
</feature>
<dbReference type="SUPFAM" id="SSF82153">
    <property type="entry name" value="FAS1 domain"/>
    <property type="match status" value="1"/>
</dbReference>
<dbReference type="PANTHER" id="PTHR10900">
    <property type="entry name" value="PERIOSTIN-RELATED"/>
    <property type="match status" value="1"/>
</dbReference>
<dbReference type="InterPro" id="IPR036378">
    <property type="entry name" value="FAS1_dom_sf"/>
</dbReference>
<gene>
    <name evidence="3" type="ORF">JM93_02217</name>
</gene>
<dbReference type="PROSITE" id="PS50213">
    <property type="entry name" value="FAS1"/>
    <property type="match status" value="1"/>
</dbReference>
<dbReference type="AlphaFoldDB" id="A0A562T2U4"/>
<feature type="domain" description="FAS1" evidence="2">
    <location>
        <begin position="24"/>
        <end position="156"/>
    </location>
</feature>
<dbReference type="GO" id="GO:0005615">
    <property type="term" value="C:extracellular space"/>
    <property type="evidence" value="ECO:0007669"/>
    <property type="project" value="TreeGrafter"/>
</dbReference>
<dbReference type="InterPro" id="IPR000782">
    <property type="entry name" value="FAS1_domain"/>
</dbReference>
<dbReference type="SMART" id="SM00554">
    <property type="entry name" value="FAS1"/>
    <property type="match status" value="1"/>
</dbReference>
<name>A0A562T2U4_9HYPH</name>
<dbReference type="EMBL" id="VLLF01000004">
    <property type="protein sequence ID" value="TWI87648.1"/>
    <property type="molecule type" value="Genomic_DNA"/>
</dbReference>
<dbReference type="RefSeq" id="WP_196220709.1">
    <property type="nucleotide sequence ID" value="NZ_SMLY01000065.1"/>
</dbReference>
<dbReference type="PANTHER" id="PTHR10900:SF77">
    <property type="entry name" value="FI19380P1"/>
    <property type="match status" value="1"/>
</dbReference>
<organism evidence="3 4">
    <name type="scientific">Roseibium hamelinense</name>
    <dbReference type="NCBI Taxonomy" id="150831"/>
    <lineage>
        <taxon>Bacteria</taxon>
        <taxon>Pseudomonadati</taxon>
        <taxon>Pseudomonadota</taxon>
        <taxon>Alphaproteobacteria</taxon>
        <taxon>Hyphomicrobiales</taxon>
        <taxon>Stappiaceae</taxon>
        <taxon>Roseibium</taxon>
    </lineage>
</organism>
<proteinExistence type="predicted"/>
<dbReference type="Gene3D" id="2.30.180.10">
    <property type="entry name" value="FAS1 domain"/>
    <property type="match status" value="1"/>
</dbReference>
<evidence type="ECO:0000259" key="2">
    <source>
        <dbReference type="PROSITE" id="PS50213"/>
    </source>
</evidence>